<dbReference type="Proteomes" id="UP001295469">
    <property type="component" value="Chromosome C03"/>
</dbReference>
<protein>
    <submittedName>
        <fullName evidence="2">(rape) hypothetical protein</fullName>
    </submittedName>
</protein>
<keyword evidence="1" id="KW-0812">Transmembrane</keyword>
<sequence length="61" mass="6744">MDHLNSLSGATEALKASTLCYPIIENLVVSACLHGPDVVVFGLFCIIRVCFLRAFYDFCVF</sequence>
<feature type="transmembrane region" description="Helical" evidence="1">
    <location>
        <begin position="38"/>
        <end position="56"/>
    </location>
</feature>
<proteinExistence type="predicted"/>
<dbReference type="AlphaFoldDB" id="A0A816IF63"/>
<keyword evidence="1" id="KW-1133">Transmembrane helix</keyword>
<gene>
    <name evidence="2" type="ORF">DARMORV10_C03P50420.1</name>
</gene>
<organism evidence="2">
    <name type="scientific">Brassica napus</name>
    <name type="common">Rape</name>
    <dbReference type="NCBI Taxonomy" id="3708"/>
    <lineage>
        <taxon>Eukaryota</taxon>
        <taxon>Viridiplantae</taxon>
        <taxon>Streptophyta</taxon>
        <taxon>Embryophyta</taxon>
        <taxon>Tracheophyta</taxon>
        <taxon>Spermatophyta</taxon>
        <taxon>Magnoliopsida</taxon>
        <taxon>eudicotyledons</taxon>
        <taxon>Gunneridae</taxon>
        <taxon>Pentapetalae</taxon>
        <taxon>rosids</taxon>
        <taxon>malvids</taxon>
        <taxon>Brassicales</taxon>
        <taxon>Brassicaceae</taxon>
        <taxon>Brassiceae</taxon>
        <taxon>Brassica</taxon>
    </lineage>
</organism>
<name>A0A816IF63_BRANA</name>
<accession>A0A816IF63</accession>
<keyword evidence="1" id="KW-0472">Membrane</keyword>
<reference evidence="2" key="1">
    <citation type="submission" date="2021-01" db="EMBL/GenBank/DDBJ databases">
        <authorList>
            <consortium name="Genoscope - CEA"/>
            <person name="William W."/>
        </authorList>
    </citation>
    <scope>NUCLEOTIDE SEQUENCE</scope>
</reference>
<dbReference type="EMBL" id="HG994367">
    <property type="protein sequence ID" value="CAF1705141.1"/>
    <property type="molecule type" value="Genomic_DNA"/>
</dbReference>
<evidence type="ECO:0000313" key="2">
    <source>
        <dbReference type="EMBL" id="CAF1705141.1"/>
    </source>
</evidence>
<evidence type="ECO:0000256" key="1">
    <source>
        <dbReference type="SAM" id="Phobius"/>
    </source>
</evidence>